<reference evidence="2" key="2">
    <citation type="journal article" date="2020" name="mSystems">
        <title>Genome- and Community-Level Interaction Insights into Carbon Utilization and Element Cycling Functions of Hydrothermarchaeota in Hydrothermal Sediment.</title>
        <authorList>
            <person name="Zhou Z."/>
            <person name="Liu Y."/>
            <person name="Xu W."/>
            <person name="Pan J."/>
            <person name="Luo Z.H."/>
            <person name="Li M."/>
        </authorList>
    </citation>
    <scope>NUCLEOTIDE SEQUENCE [LARGE SCALE GENOMIC DNA]</scope>
    <source>
        <strain evidence="2">HyVt-389</strain>
    </source>
</reference>
<dbReference type="AlphaFoldDB" id="A0A7C2A9E6"/>
<sequence length="311" mass="36218">MFLPQFEVYHENLHTSYLNLSNFINFLKNDLFTGYIQIKTSEKECLIFLDHGQVINTFEILNNEYKFLSLEGILSNINEGIVNVYRLPEETAPFWANLVTAEILYPNLSTDFTDLIRLLHKLKREEITGWAEIILSGNEKSFIYFQNGIVIGTCSSWKNWLFEKGEAHLPEITERTSEAVFNVYKLPLEQISTNINLENITNFFQEYLAVLEKIIGEKNFSLLWRQKGVEKAEKYPFLDPFANEFEYKEGKIAFYGDASEKELLEALKEVCTEIIKHNKDLEKKIVQEASYLKQKYKIFIENTGLSSLLGI</sequence>
<dbReference type="EMBL" id="CP013015">
    <property type="protein sequence ID" value="AMM39935.1"/>
    <property type="molecule type" value="Genomic_DNA"/>
</dbReference>
<dbReference type="Proteomes" id="UP000070560">
    <property type="component" value="Chromosome"/>
</dbReference>
<dbReference type="Proteomes" id="UP000885738">
    <property type="component" value="Unassembled WGS sequence"/>
</dbReference>
<dbReference type="KEGG" id="daw:HS1_000129"/>
<keyword evidence="3" id="KW-1185">Reference proteome</keyword>
<evidence type="ECO:0000313" key="1">
    <source>
        <dbReference type="EMBL" id="AMM39935.1"/>
    </source>
</evidence>
<dbReference type="OrthoDB" id="5519087at2"/>
<evidence type="ECO:0000313" key="3">
    <source>
        <dbReference type="Proteomes" id="UP000070560"/>
    </source>
</evidence>
<reference evidence="1 3" key="1">
    <citation type="submission" date="2015-10" db="EMBL/GenBank/DDBJ databases">
        <title>Candidatus Desulfofervidus auxilii, a hydrogenotrophic sulfate-reducing bacterium involved in the thermophilic anaerobic oxidation of methane.</title>
        <authorList>
            <person name="Krukenberg V."/>
            <person name="Richter M."/>
            <person name="Wegener G."/>
        </authorList>
    </citation>
    <scope>NUCLEOTIDE SEQUENCE [LARGE SCALE GENOMIC DNA]</scope>
    <source>
        <strain evidence="1 3">HS1</strain>
    </source>
</reference>
<dbReference type="EMBL" id="DRIH01000273">
    <property type="protein sequence ID" value="HEC68635.1"/>
    <property type="molecule type" value="Genomic_DNA"/>
</dbReference>
<protein>
    <recommendedName>
        <fullName evidence="4">DUF4388 domain-containing protein</fullName>
    </recommendedName>
</protein>
<organism evidence="2">
    <name type="scientific">Desulfofervidus auxilii</name>
    <dbReference type="NCBI Taxonomy" id="1621989"/>
    <lineage>
        <taxon>Bacteria</taxon>
        <taxon>Pseudomonadati</taxon>
        <taxon>Thermodesulfobacteriota</taxon>
        <taxon>Candidatus Desulfofervidia</taxon>
        <taxon>Candidatus Desulfofervidales</taxon>
        <taxon>Candidatus Desulfofervidaceae</taxon>
        <taxon>Candidatus Desulfofervidus</taxon>
    </lineage>
</organism>
<dbReference type="RefSeq" id="WP_066060254.1">
    <property type="nucleotide sequence ID" value="NZ_CP013015.1"/>
</dbReference>
<evidence type="ECO:0008006" key="4">
    <source>
        <dbReference type="Google" id="ProtNLM"/>
    </source>
</evidence>
<proteinExistence type="predicted"/>
<name>A0A7C2A9E6_DESA2</name>
<evidence type="ECO:0000313" key="2">
    <source>
        <dbReference type="EMBL" id="HEC68635.1"/>
    </source>
</evidence>
<gene>
    <name evidence="2" type="ORF">ENI35_07525</name>
    <name evidence="1" type="ORF">HS1_000129</name>
</gene>
<accession>A0A7C2A9E6</accession>